<dbReference type="EMBL" id="MFYX01000009">
    <property type="protein sequence ID" value="OGK07384.1"/>
    <property type="molecule type" value="Genomic_DNA"/>
</dbReference>
<accession>A0A1F7FKY4</accession>
<reference evidence="1 2" key="1">
    <citation type="journal article" date="2016" name="Nat. Commun.">
        <title>Thousands of microbial genomes shed light on interconnected biogeochemical processes in an aquifer system.</title>
        <authorList>
            <person name="Anantharaman K."/>
            <person name="Brown C.T."/>
            <person name="Hug L.A."/>
            <person name="Sharon I."/>
            <person name="Castelle C.J."/>
            <person name="Probst A.J."/>
            <person name="Thomas B.C."/>
            <person name="Singh A."/>
            <person name="Wilkins M.J."/>
            <person name="Karaoz U."/>
            <person name="Brodie E.L."/>
            <person name="Williams K.H."/>
            <person name="Hubbard S.S."/>
            <person name="Banfield J.F."/>
        </authorList>
    </citation>
    <scope>NUCLEOTIDE SEQUENCE [LARGE SCALE GENOMIC DNA]</scope>
</reference>
<dbReference type="SUPFAM" id="SSF53474">
    <property type="entry name" value="alpha/beta-Hydrolases"/>
    <property type="match status" value="1"/>
</dbReference>
<proteinExistence type="predicted"/>
<evidence type="ECO:0000313" key="2">
    <source>
        <dbReference type="Proteomes" id="UP000179243"/>
    </source>
</evidence>
<dbReference type="Proteomes" id="UP000179243">
    <property type="component" value="Unassembled WGS sequence"/>
</dbReference>
<dbReference type="InterPro" id="IPR029058">
    <property type="entry name" value="AB_hydrolase_fold"/>
</dbReference>
<comment type="caution">
    <text evidence="1">The sequence shown here is derived from an EMBL/GenBank/DDBJ whole genome shotgun (WGS) entry which is preliminary data.</text>
</comment>
<dbReference type="AlphaFoldDB" id="A0A1F7FKY4"/>
<dbReference type="Gene3D" id="2.60.40.4070">
    <property type="match status" value="1"/>
</dbReference>
<organism evidence="1 2">
    <name type="scientific">Candidatus Raymondbacteria bacterium RIFOXYD12_FULL_49_13</name>
    <dbReference type="NCBI Taxonomy" id="1817890"/>
    <lineage>
        <taxon>Bacteria</taxon>
        <taxon>Raymondiibacteriota</taxon>
    </lineage>
</organism>
<evidence type="ECO:0008006" key="3">
    <source>
        <dbReference type="Google" id="ProtNLM"/>
    </source>
</evidence>
<evidence type="ECO:0000313" key="1">
    <source>
        <dbReference type="EMBL" id="OGK07384.1"/>
    </source>
</evidence>
<sequence length="896" mass="98717">MLNIFTVLVVLMALLAQANGAIRLKHHYGQTFVVFPRGTDTTDSFRIYRSAGTIDAGNYAAATLLASLPYACYFNLCMVKQYVAKPITNYVIDSMGVPLAADTGLFVNTSKDIGTFYYGVVRVSTGADSFLGSASIAEQKNAITVPIFVDLKLSSGKVVGAYLLQYVDFSIWNPRWQSYAYPYSLVIPSDYYDVSGNPDATKKWRFSMSMHGLSAGTAYNQLTGPGNAGYLELRCVDDASDGRSTWHYGFSNKNSATGGASIAPGDTVYNYTQYRYLKMLEYIRSGIHWLVPDSNNIYVFGGSMGGTGCIEMMFQYPDIFAAGYNSIGITNWRSVGDSGGANYRDLAGRRLWGEFASNQICWVDMYRREKGDTAIPAYWHGSNIWKRLSMNDYWIDSVYRPNLVEKTQTLYYRAKHNSNDMNVGWPENGYPFNLENSPLWEGLLHHAEFNEFGGHNSADGWRVVTDGDIYAKNKAIFAMHKCTVDEIQASRDYRFPKGGMNYRVKWDANTIADAAESLHVQIRYVPVMYPFEFYCLPDAQNNTTNQCPYQGFPGVFAVDITPRRVQNFSVTPGNQYHWYRNGVEMGTVTAKAVWPGSPDGIVTIPNYDFHQGSASCTNTATLTTLTIKAGAGSIPEDIVAPGPVTGLELVSNEPTTEFYGLGRYWADNNFISVVKRDFNNITLRFVAPGDDGSTGTCTRYILRIAGNEGDVATSPVIVRTLPAPAAADQSVEFTFGTYFLASGTYYMAVEAYDENNNSSGISNVISTSVTFSNNGGSFNVHKDSIDSLFATLGVSGRMVNFEELSPLLGVRPNPFNPDLTINFSVPSAVAARDISLSIFNSLGKRVRTYNGLAAGQRGHIVWNGIDASGHKVASGAYVVRLKAGTYVLERTVTLMK</sequence>
<gene>
    <name evidence="1" type="ORF">A2519_21190</name>
</gene>
<dbReference type="Gene3D" id="3.40.50.1820">
    <property type="entry name" value="alpha/beta hydrolase"/>
    <property type="match status" value="1"/>
</dbReference>
<protein>
    <recommendedName>
        <fullName evidence="3">FlgD Ig-like domain-containing protein</fullName>
    </recommendedName>
</protein>
<name>A0A1F7FKY4_UNCRA</name>